<dbReference type="Proteomes" id="UP000485058">
    <property type="component" value="Unassembled WGS sequence"/>
</dbReference>
<dbReference type="AlphaFoldDB" id="A0A6A0A9E2"/>
<gene>
    <name evidence="1" type="ORF">HaLaN_27233</name>
</gene>
<sequence length="111" mass="11857">MDAAQAKYVAAVAMQQRWQVVTSGGAGPFTPLHALAQQVQQHQVQAGDSVRCQEGGQMRTVGDLIHNLSTLHHFASARAIHAEQHAANPQLAARILTQPASLPPWSPLALP</sequence>
<name>A0A6A0A9E2_HAELA</name>
<proteinExistence type="predicted"/>
<comment type="caution">
    <text evidence="1">The sequence shown here is derived from an EMBL/GenBank/DDBJ whole genome shotgun (WGS) entry which is preliminary data.</text>
</comment>
<keyword evidence="2" id="KW-1185">Reference proteome</keyword>
<evidence type="ECO:0000313" key="1">
    <source>
        <dbReference type="EMBL" id="GFH28697.1"/>
    </source>
</evidence>
<accession>A0A6A0A9E2</accession>
<feature type="non-terminal residue" evidence="1">
    <location>
        <position position="111"/>
    </location>
</feature>
<evidence type="ECO:0000313" key="2">
    <source>
        <dbReference type="Proteomes" id="UP000485058"/>
    </source>
</evidence>
<organism evidence="1 2">
    <name type="scientific">Haematococcus lacustris</name>
    <name type="common">Green alga</name>
    <name type="synonym">Haematococcus pluvialis</name>
    <dbReference type="NCBI Taxonomy" id="44745"/>
    <lineage>
        <taxon>Eukaryota</taxon>
        <taxon>Viridiplantae</taxon>
        <taxon>Chlorophyta</taxon>
        <taxon>core chlorophytes</taxon>
        <taxon>Chlorophyceae</taxon>
        <taxon>CS clade</taxon>
        <taxon>Chlamydomonadales</taxon>
        <taxon>Haematococcaceae</taxon>
        <taxon>Haematococcus</taxon>
    </lineage>
</organism>
<feature type="non-terminal residue" evidence="1">
    <location>
        <position position="1"/>
    </location>
</feature>
<protein>
    <submittedName>
        <fullName evidence="1">Uncharacterized protein</fullName>
    </submittedName>
</protein>
<dbReference type="EMBL" id="BLLF01003997">
    <property type="protein sequence ID" value="GFH28697.1"/>
    <property type="molecule type" value="Genomic_DNA"/>
</dbReference>
<reference evidence="1 2" key="1">
    <citation type="submission" date="2020-02" db="EMBL/GenBank/DDBJ databases">
        <title>Draft genome sequence of Haematococcus lacustris strain NIES-144.</title>
        <authorList>
            <person name="Morimoto D."/>
            <person name="Nakagawa S."/>
            <person name="Yoshida T."/>
            <person name="Sawayama S."/>
        </authorList>
    </citation>
    <scope>NUCLEOTIDE SEQUENCE [LARGE SCALE GENOMIC DNA]</scope>
    <source>
        <strain evidence="1 2">NIES-144</strain>
    </source>
</reference>